<dbReference type="GO" id="GO:0016020">
    <property type="term" value="C:membrane"/>
    <property type="evidence" value="ECO:0007669"/>
    <property type="project" value="InterPro"/>
</dbReference>
<keyword evidence="4" id="KW-1185">Reference proteome</keyword>
<dbReference type="AlphaFoldDB" id="A0A2G8RYT9"/>
<keyword evidence="1" id="KW-0472">Membrane</keyword>
<evidence type="ECO:0000313" key="3">
    <source>
        <dbReference type="EMBL" id="PIL26680.1"/>
    </source>
</evidence>
<comment type="caution">
    <text evidence="3">The sequence shown here is derived from an EMBL/GenBank/DDBJ whole genome shotgun (WGS) entry which is preliminary data.</text>
</comment>
<dbReference type="InterPro" id="IPR039960">
    <property type="entry name" value="MCP1"/>
</dbReference>
<organism evidence="3 4">
    <name type="scientific">Ganoderma sinense ZZ0214-1</name>
    <dbReference type="NCBI Taxonomy" id="1077348"/>
    <lineage>
        <taxon>Eukaryota</taxon>
        <taxon>Fungi</taxon>
        <taxon>Dikarya</taxon>
        <taxon>Basidiomycota</taxon>
        <taxon>Agaricomycotina</taxon>
        <taxon>Agaricomycetes</taxon>
        <taxon>Polyporales</taxon>
        <taxon>Polyporaceae</taxon>
        <taxon>Ganoderma</taxon>
    </lineage>
</organism>
<feature type="domain" description="Mitochondrial adapter protein MCP1 transmembrane" evidence="2">
    <location>
        <begin position="117"/>
        <end position="200"/>
    </location>
</feature>
<dbReference type="InterPro" id="IPR012472">
    <property type="entry name" value="MCP1_TM"/>
</dbReference>
<feature type="transmembrane region" description="Helical" evidence="1">
    <location>
        <begin position="161"/>
        <end position="182"/>
    </location>
</feature>
<sequence>MADAPPSQERSFVRRLAMATQPVLTRIAHGSAPFITTFALIHLTAPILANFGGTSLASQAMLLGREYYQTSFGEKYLVLAPLVIHPVSAILKRVLAPKAARRVTSILSVTGYSAALLVAVHFFVHRVAPSDPSPPIYSVGPSELDYEYVKYSLQEYPWRSFVAYLSLTAAVAWHAAEGMGIIWNTWLRPTFGAGLTRKQRTIGAFAGGVLPVATGLFFMWQEPLMVFSSHAARFNAALRQFVFFGF</sequence>
<accession>A0A2G8RYT9</accession>
<dbReference type="Pfam" id="PF07950">
    <property type="entry name" value="MCP1_TM"/>
    <property type="match status" value="1"/>
</dbReference>
<dbReference type="OrthoDB" id="10259513at2759"/>
<gene>
    <name evidence="3" type="ORF">GSI_11256</name>
</gene>
<reference evidence="3 4" key="1">
    <citation type="journal article" date="2015" name="Sci. Rep.">
        <title>Chromosome-level genome map provides insights into diverse defense mechanisms in the medicinal fungus Ganoderma sinense.</title>
        <authorList>
            <person name="Zhu Y."/>
            <person name="Xu J."/>
            <person name="Sun C."/>
            <person name="Zhou S."/>
            <person name="Xu H."/>
            <person name="Nelson D.R."/>
            <person name="Qian J."/>
            <person name="Song J."/>
            <person name="Luo H."/>
            <person name="Xiang L."/>
            <person name="Li Y."/>
            <person name="Xu Z."/>
            <person name="Ji A."/>
            <person name="Wang L."/>
            <person name="Lu S."/>
            <person name="Hayward A."/>
            <person name="Sun W."/>
            <person name="Li X."/>
            <person name="Schwartz D.C."/>
            <person name="Wang Y."/>
            <person name="Chen S."/>
        </authorList>
    </citation>
    <scope>NUCLEOTIDE SEQUENCE [LARGE SCALE GENOMIC DNA]</scope>
    <source>
        <strain evidence="3 4">ZZ0214-1</strain>
    </source>
</reference>
<evidence type="ECO:0000259" key="2">
    <source>
        <dbReference type="Pfam" id="PF07950"/>
    </source>
</evidence>
<proteinExistence type="predicted"/>
<dbReference type="InterPro" id="IPR034804">
    <property type="entry name" value="SQR/QFR_C/D"/>
</dbReference>
<feature type="transmembrane region" description="Helical" evidence="1">
    <location>
        <begin position="106"/>
        <end position="124"/>
    </location>
</feature>
<evidence type="ECO:0000313" key="4">
    <source>
        <dbReference type="Proteomes" id="UP000230002"/>
    </source>
</evidence>
<dbReference type="EMBL" id="AYKW01000041">
    <property type="protein sequence ID" value="PIL26680.1"/>
    <property type="molecule type" value="Genomic_DNA"/>
</dbReference>
<evidence type="ECO:0000256" key="1">
    <source>
        <dbReference type="SAM" id="Phobius"/>
    </source>
</evidence>
<dbReference type="SUPFAM" id="SSF81343">
    <property type="entry name" value="Fumarate reductase respiratory complex transmembrane subunits"/>
    <property type="match status" value="1"/>
</dbReference>
<dbReference type="PANTHER" id="PTHR38409">
    <property type="entry name" value="MDM10-COMPLEMENTING PROTEIN 1"/>
    <property type="match status" value="1"/>
</dbReference>
<keyword evidence="1" id="KW-0812">Transmembrane</keyword>
<dbReference type="PANTHER" id="PTHR38409:SF1">
    <property type="entry name" value="MITOCHONDRIAL ADAPTER PROTEIN MCP1"/>
    <property type="match status" value="1"/>
</dbReference>
<keyword evidence="1" id="KW-1133">Transmembrane helix</keyword>
<protein>
    <recommendedName>
        <fullName evidence="2">Mitochondrial adapter protein MCP1 transmembrane domain-containing protein</fullName>
    </recommendedName>
</protein>
<feature type="transmembrane region" description="Helical" evidence="1">
    <location>
        <begin position="202"/>
        <end position="220"/>
    </location>
</feature>
<feature type="transmembrane region" description="Helical" evidence="1">
    <location>
        <begin position="34"/>
        <end position="56"/>
    </location>
</feature>
<feature type="transmembrane region" description="Helical" evidence="1">
    <location>
        <begin position="76"/>
        <end position="94"/>
    </location>
</feature>
<dbReference type="Proteomes" id="UP000230002">
    <property type="component" value="Unassembled WGS sequence"/>
</dbReference>
<dbReference type="GO" id="GO:0055088">
    <property type="term" value="P:lipid homeostasis"/>
    <property type="evidence" value="ECO:0007669"/>
    <property type="project" value="InterPro"/>
</dbReference>
<name>A0A2G8RYT9_9APHY</name>